<proteinExistence type="predicted"/>
<organism evidence="1 2">
    <name type="scientific">Vararia minispora EC-137</name>
    <dbReference type="NCBI Taxonomy" id="1314806"/>
    <lineage>
        <taxon>Eukaryota</taxon>
        <taxon>Fungi</taxon>
        <taxon>Dikarya</taxon>
        <taxon>Basidiomycota</taxon>
        <taxon>Agaricomycotina</taxon>
        <taxon>Agaricomycetes</taxon>
        <taxon>Russulales</taxon>
        <taxon>Lachnocladiaceae</taxon>
        <taxon>Vararia</taxon>
    </lineage>
</organism>
<accession>A0ACB8QEW2</accession>
<keyword evidence="2" id="KW-1185">Reference proteome</keyword>
<reference evidence="1" key="1">
    <citation type="submission" date="2021-02" db="EMBL/GenBank/DDBJ databases">
        <authorList>
            <consortium name="DOE Joint Genome Institute"/>
            <person name="Ahrendt S."/>
            <person name="Looney B.P."/>
            <person name="Miyauchi S."/>
            <person name="Morin E."/>
            <person name="Drula E."/>
            <person name="Courty P.E."/>
            <person name="Chicoki N."/>
            <person name="Fauchery L."/>
            <person name="Kohler A."/>
            <person name="Kuo A."/>
            <person name="Labutti K."/>
            <person name="Pangilinan J."/>
            <person name="Lipzen A."/>
            <person name="Riley R."/>
            <person name="Andreopoulos W."/>
            <person name="He G."/>
            <person name="Johnson J."/>
            <person name="Barry K.W."/>
            <person name="Grigoriev I.V."/>
            <person name="Nagy L."/>
            <person name="Hibbett D."/>
            <person name="Henrissat B."/>
            <person name="Matheny P.B."/>
            <person name="Labbe J."/>
            <person name="Martin F."/>
        </authorList>
    </citation>
    <scope>NUCLEOTIDE SEQUENCE</scope>
    <source>
        <strain evidence="1">EC-137</strain>
    </source>
</reference>
<dbReference type="Proteomes" id="UP000814128">
    <property type="component" value="Unassembled WGS sequence"/>
</dbReference>
<evidence type="ECO:0000313" key="2">
    <source>
        <dbReference type="Proteomes" id="UP000814128"/>
    </source>
</evidence>
<comment type="caution">
    <text evidence="1">The sequence shown here is derived from an EMBL/GenBank/DDBJ whole genome shotgun (WGS) entry which is preliminary data.</text>
</comment>
<evidence type="ECO:0000313" key="1">
    <source>
        <dbReference type="EMBL" id="KAI0030207.1"/>
    </source>
</evidence>
<dbReference type="EMBL" id="MU273634">
    <property type="protein sequence ID" value="KAI0030207.1"/>
    <property type="molecule type" value="Genomic_DNA"/>
</dbReference>
<protein>
    <submittedName>
        <fullName evidence="1">Arabinofuranosidase</fullName>
    </submittedName>
</protein>
<name>A0ACB8QEW2_9AGAM</name>
<gene>
    <name evidence="1" type="ORF">K488DRAFT_54718</name>
</gene>
<reference evidence="1" key="2">
    <citation type="journal article" date="2022" name="New Phytol.">
        <title>Evolutionary transition to the ectomycorrhizal habit in the genomes of a hyperdiverse lineage of mushroom-forming fungi.</title>
        <authorList>
            <person name="Looney B."/>
            <person name="Miyauchi S."/>
            <person name="Morin E."/>
            <person name="Drula E."/>
            <person name="Courty P.E."/>
            <person name="Kohler A."/>
            <person name="Kuo A."/>
            <person name="LaButti K."/>
            <person name="Pangilinan J."/>
            <person name="Lipzen A."/>
            <person name="Riley R."/>
            <person name="Andreopoulos W."/>
            <person name="He G."/>
            <person name="Johnson J."/>
            <person name="Nolan M."/>
            <person name="Tritt A."/>
            <person name="Barry K.W."/>
            <person name="Grigoriev I.V."/>
            <person name="Nagy L.G."/>
            <person name="Hibbett D."/>
            <person name="Henrissat B."/>
            <person name="Matheny P.B."/>
            <person name="Labbe J."/>
            <person name="Martin F.M."/>
        </authorList>
    </citation>
    <scope>NUCLEOTIDE SEQUENCE</scope>
    <source>
        <strain evidence="1">EC-137</strain>
    </source>
</reference>
<sequence>MFFIALAASLVALGGFPVASLNVSYKNPILPGFHPDPSCILVREWDDTFFCATSSFNAVPGVPVFASKDLQNFRQIGNVITRQSQLPGLATTNGSTSGIWAPTIRFQNGTFWVVTTLVYDHLPANDTARWDNIIFHSSDPYDSSSWSDPVHFAFEGYDTSPYWAANGTTYIVGSHAWKIEEMIMGFQLDFSTGELIGEINDMWPGLGGIAPEAPHLFSRDDAFYLMIAEGGTGLGHKVNFARAPSMWGPYEGAPNDPLLTAANTSNYFQTVGHADLFQDINGNWWAVALSTRGGSSYTYFPMGRETILTPAAWEEGQYPTFDVVEGIEHGPLPSVNKEINSTGYWVGTTTEHITFPIGSSLPSHFVHQRYPDPSAYIISPAGHPNTLALAPSVLNLTGPDNRTASTPQTFVGRRQEHIEFTYQVTLDFDATEDEAEAGITVFLNQNQHFDLGIVTLTPSSAFHASFDGYAHGTSRYVRLRTVSLGSTDFGAASPLSGPAIVPLHAAPGEKVTLQVEAVSHTRYEFRYATPGKAFESVGWGNSSEVSGGFVGTIVGVFATGNGRDLSTNALFSDWTYKGRPNVL</sequence>